<dbReference type="EMBL" id="JARH01000385">
    <property type="protein sequence ID" value="EXF81094.1"/>
    <property type="molecule type" value="Genomic_DNA"/>
</dbReference>
<accession>A0A010RSQ3</accession>
<sequence length="105" mass="11741">MAFTLFLTRASYGTNFVYDVDATSSSQDEFLDTNCTLQNGWSKYPSNRRSTPGHGCQSNISQMDPKLGIADPFQRYPMPFPTLVLDQTTPDRVSLPQPNKMSQGI</sequence>
<comment type="caution">
    <text evidence="1">The sequence shown here is derived from an EMBL/GenBank/DDBJ whole genome shotgun (WGS) entry which is preliminary data.</text>
</comment>
<evidence type="ECO:0000313" key="2">
    <source>
        <dbReference type="Proteomes" id="UP000020467"/>
    </source>
</evidence>
<reference evidence="1 2" key="1">
    <citation type="submission" date="2014-02" db="EMBL/GenBank/DDBJ databases">
        <title>The genome sequence of Colletotrichum fioriniae PJ7.</title>
        <authorList>
            <person name="Baroncelli R."/>
            <person name="Thon M.R."/>
        </authorList>
    </citation>
    <scope>NUCLEOTIDE SEQUENCE [LARGE SCALE GENOMIC DNA]</scope>
    <source>
        <strain evidence="1 2">PJ7</strain>
    </source>
</reference>
<proteinExistence type="predicted"/>
<dbReference type="KEGG" id="cfj:CFIO01_08190"/>
<gene>
    <name evidence="1" type="ORF">CFIO01_08190</name>
</gene>
<keyword evidence="2" id="KW-1185">Reference proteome</keyword>
<dbReference type="HOGENOM" id="CLU_2236381_0_0_1"/>
<dbReference type="AlphaFoldDB" id="A0A010RSQ3"/>
<protein>
    <submittedName>
        <fullName evidence="1">Uncharacterized protein</fullName>
    </submittedName>
</protein>
<evidence type="ECO:0000313" key="1">
    <source>
        <dbReference type="EMBL" id="EXF81094.1"/>
    </source>
</evidence>
<name>A0A010RSQ3_9PEZI</name>
<organism evidence="1 2">
    <name type="scientific">Colletotrichum fioriniae PJ7</name>
    <dbReference type="NCBI Taxonomy" id="1445577"/>
    <lineage>
        <taxon>Eukaryota</taxon>
        <taxon>Fungi</taxon>
        <taxon>Dikarya</taxon>
        <taxon>Ascomycota</taxon>
        <taxon>Pezizomycotina</taxon>
        <taxon>Sordariomycetes</taxon>
        <taxon>Hypocreomycetidae</taxon>
        <taxon>Glomerellales</taxon>
        <taxon>Glomerellaceae</taxon>
        <taxon>Colletotrichum</taxon>
        <taxon>Colletotrichum acutatum species complex</taxon>
    </lineage>
</organism>
<dbReference type="Proteomes" id="UP000020467">
    <property type="component" value="Unassembled WGS sequence"/>
</dbReference>